<proteinExistence type="predicted"/>
<feature type="region of interest" description="Disordered" evidence="1">
    <location>
        <begin position="221"/>
        <end position="245"/>
    </location>
</feature>
<dbReference type="AlphaFoldDB" id="A0A1G9V0A9"/>
<dbReference type="RefSeq" id="WP_089732110.1">
    <property type="nucleotide sequence ID" value="NZ_FNIA01000005.1"/>
</dbReference>
<organism evidence="2 3">
    <name type="scientific">Haloarchaeobius iranensis</name>
    <dbReference type="NCBI Taxonomy" id="996166"/>
    <lineage>
        <taxon>Archaea</taxon>
        <taxon>Methanobacteriati</taxon>
        <taxon>Methanobacteriota</taxon>
        <taxon>Stenosarchaea group</taxon>
        <taxon>Halobacteria</taxon>
        <taxon>Halobacteriales</taxon>
        <taxon>Halorubellaceae</taxon>
        <taxon>Haloarchaeobius</taxon>
    </lineage>
</organism>
<reference evidence="2 3" key="1">
    <citation type="submission" date="2016-10" db="EMBL/GenBank/DDBJ databases">
        <authorList>
            <person name="de Groot N.N."/>
        </authorList>
    </citation>
    <scope>NUCLEOTIDE SEQUENCE [LARGE SCALE GENOMIC DNA]</scope>
    <source>
        <strain evidence="3">EB21,IBRC-M 10013,KCTC 4048</strain>
    </source>
</reference>
<dbReference type="OrthoDB" id="35908at2157"/>
<accession>A0A1G9V0A9</accession>
<keyword evidence="3" id="KW-1185">Reference proteome</keyword>
<protein>
    <recommendedName>
        <fullName evidence="4">Proteasome assembly chaperone family protein</fullName>
    </recommendedName>
</protein>
<dbReference type="Pfam" id="PF09754">
    <property type="entry name" value="PAC2"/>
    <property type="match status" value="1"/>
</dbReference>
<dbReference type="PANTHER" id="PTHR35610">
    <property type="entry name" value="3-ISOPROPYLMALATE DEHYDRATASE-RELATED"/>
    <property type="match status" value="1"/>
</dbReference>
<sequence>MGHIKQHAEMDVDGAMLVEGMPGVGLVGKIATDHLVEEFDMELYGTVHCDSLAPISVYHEGERELLPPVRIYAAPDEDLVALQSDIPVNAAAVSEFADCLVGWLTDEDITPVFLSGLPAEKSGVPELFGISTGDAGGLLEELDIDLPPENGVVSGPTGAFLNEAGEVGLDGVGLVVQSNERFPDPEAARVLIEHGIGPLTGIEVDISELVDRAEEIRKQKEKLAEKMRQAKDEESSKAQPLRMYQ</sequence>
<dbReference type="Proteomes" id="UP000199370">
    <property type="component" value="Unassembled WGS sequence"/>
</dbReference>
<dbReference type="EMBL" id="FNIA01000005">
    <property type="protein sequence ID" value="SDM65456.1"/>
    <property type="molecule type" value="Genomic_DNA"/>
</dbReference>
<evidence type="ECO:0008006" key="4">
    <source>
        <dbReference type="Google" id="ProtNLM"/>
    </source>
</evidence>
<dbReference type="SUPFAM" id="SSF159659">
    <property type="entry name" value="Cgl1923-like"/>
    <property type="match status" value="1"/>
</dbReference>
<dbReference type="Gene3D" id="3.40.50.10900">
    <property type="entry name" value="PAC-like subunit"/>
    <property type="match status" value="1"/>
</dbReference>
<name>A0A1G9V0A9_9EURY</name>
<dbReference type="PANTHER" id="PTHR35610:SF8">
    <property type="entry name" value="3-ISOPROPYLMALATE DEHYDRATASE"/>
    <property type="match status" value="1"/>
</dbReference>
<dbReference type="STRING" id="996166.SAMN05192554_105105"/>
<dbReference type="InterPro" id="IPR019151">
    <property type="entry name" value="Proteasome_assmbl_chaperone_2"/>
</dbReference>
<gene>
    <name evidence="2" type="ORF">SAMN05192554_105105</name>
</gene>
<evidence type="ECO:0000313" key="2">
    <source>
        <dbReference type="EMBL" id="SDM65456.1"/>
    </source>
</evidence>
<dbReference type="InterPro" id="IPR038389">
    <property type="entry name" value="PSMG2_sf"/>
</dbReference>
<evidence type="ECO:0000256" key="1">
    <source>
        <dbReference type="SAM" id="MobiDB-lite"/>
    </source>
</evidence>
<feature type="compositionally biased region" description="Basic and acidic residues" evidence="1">
    <location>
        <begin position="221"/>
        <end position="236"/>
    </location>
</feature>
<evidence type="ECO:0000313" key="3">
    <source>
        <dbReference type="Proteomes" id="UP000199370"/>
    </source>
</evidence>